<dbReference type="Proteomes" id="UP000824219">
    <property type="component" value="Linkage Group LG06"/>
</dbReference>
<proteinExistence type="predicted"/>
<dbReference type="InterPro" id="IPR007110">
    <property type="entry name" value="Ig-like_dom"/>
</dbReference>
<feature type="chain" id="PRO_5038537444" description="Ig-like domain-containing protein" evidence="1">
    <location>
        <begin position="19"/>
        <end position="161"/>
    </location>
</feature>
<sequence length="161" mass="17705">MRGILMCFILFDVGCAYCQSVYVETGKNHTFNPAIPGVIELGDWRCNDKLVKKQDSGIFKAQLQIQGNLKYFEHTLKVMDPVPQPKVTCKQIGTNVTLLCSVDPPVQAEFKWSGPNGFSHVGNSVHITGKQNEDSIYFCTAKNEGSSEIGLTGYASGIQQV</sequence>
<name>A0A9D3NZ34_9TELE</name>
<evidence type="ECO:0000313" key="4">
    <source>
        <dbReference type="Proteomes" id="UP000824219"/>
    </source>
</evidence>
<dbReference type="AlphaFoldDB" id="A0A9D3NZ34"/>
<protein>
    <recommendedName>
        <fullName evidence="2">Ig-like domain-containing protein</fullName>
    </recommendedName>
</protein>
<dbReference type="Gene3D" id="2.60.40.10">
    <property type="entry name" value="Immunoglobulins"/>
    <property type="match status" value="1"/>
</dbReference>
<keyword evidence="4" id="KW-1185">Reference proteome</keyword>
<keyword evidence="1" id="KW-0732">Signal</keyword>
<evidence type="ECO:0000256" key="1">
    <source>
        <dbReference type="SAM" id="SignalP"/>
    </source>
</evidence>
<accession>A0A9D3NZ34</accession>
<organism evidence="3 4">
    <name type="scientific">Hemibagrus wyckioides</name>
    <dbReference type="NCBI Taxonomy" id="337641"/>
    <lineage>
        <taxon>Eukaryota</taxon>
        <taxon>Metazoa</taxon>
        <taxon>Chordata</taxon>
        <taxon>Craniata</taxon>
        <taxon>Vertebrata</taxon>
        <taxon>Euteleostomi</taxon>
        <taxon>Actinopterygii</taxon>
        <taxon>Neopterygii</taxon>
        <taxon>Teleostei</taxon>
        <taxon>Ostariophysi</taxon>
        <taxon>Siluriformes</taxon>
        <taxon>Bagridae</taxon>
        <taxon>Hemibagrus</taxon>
    </lineage>
</organism>
<comment type="caution">
    <text evidence="3">The sequence shown here is derived from an EMBL/GenBank/DDBJ whole genome shotgun (WGS) entry which is preliminary data.</text>
</comment>
<feature type="signal peptide" evidence="1">
    <location>
        <begin position="1"/>
        <end position="18"/>
    </location>
</feature>
<evidence type="ECO:0000259" key="2">
    <source>
        <dbReference type="PROSITE" id="PS50835"/>
    </source>
</evidence>
<dbReference type="OrthoDB" id="9427418at2759"/>
<dbReference type="EMBL" id="JAHKSW010000006">
    <property type="protein sequence ID" value="KAG7331171.1"/>
    <property type="molecule type" value="Genomic_DNA"/>
</dbReference>
<dbReference type="SUPFAM" id="SSF48726">
    <property type="entry name" value="Immunoglobulin"/>
    <property type="match status" value="1"/>
</dbReference>
<evidence type="ECO:0000313" key="3">
    <source>
        <dbReference type="EMBL" id="KAG7331171.1"/>
    </source>
</evidence>
<dbReference type="InterPro" id="IPR013783">
    <property type="entry name" value="Ig-like_fold"/>
</dbReference>
<feature type="domain" description="Ig-like" evidence="2">
    <location>
        <begin position="83"/>
        <end position="152"/>
    </location>
</feature>
<gene>
    <name evidence="3" type="ORF">KOW79_005140</name>
</gene>
<dbReference type="PROSITE" id="PS50835">
    <property type="entry name" value="IG_LIKE"/>
    <property type="match status" value="1"/>
</dbReference>
<reference evidence="3 4" key="1">
    <citation type="submission" date="2021-06" db="EMBL/GenBank/DDBJ databases">
        <title>Chromosome-level genome assembly of the red-tail catfish (Hemibagrus wyckioides).</title>
        <authorList>
            <person name="Shao F."/>
        </authorList>
    </citation>
    <scope>NUCLEOTIDE SEQUENCE [LARGE SCALE GENOMIC DNA]</scope>
    <source>
        <strain evidence="3">EC202008001</strain>
        <tissue evidence="3">Blood</tissue>
    </source>
</reference>
<dbReference type="InterPro" id="IPR036179">
    <property type="entry name" value="Ig-like_dom_sf"/>
</dbReference>